<evidence type="ECO:0000259" key="1">
    <source>
        <dbReference type="Pfam" id="PF09983"/>
    </source>
</evidence>
<keyword evidence="4" id="KW-1185">Reference proteome</keyword>
<organism evidence="3 4">
    <name type="scientific">Actinomadura rugatobispora</name>
    <dbReference type="NCBI Taxonomy" id="1994"/>
    <lineage>
        <taxon>Bacteria</taxon>
        <taxon>Bacillati</taxon>
        <taxon>Actinomycetota</taxon>
        <taxon>Actinomycetes</taxon>
        <taxon>Streptosporangiales</taxon>
        <taxon>Thermomonosporaceae</taxon>
        <taxon>Actinomadura</taxon>
    </lineage>
</organism>
<dbReference type="InterPro" id="IPR024534">
    <property type="entry name" value="JetD_C"/>
</dbReference>
<sequence length="407" mass="46066">MEPRMREPDDVLGQLGTRFERDYPDWARGKGTWPLRISLHPPTPRQRSADPVACHAWAARWAVYEGPGTVDHTRLRFPTGTHAMPRTLILDRPREVAAALPVTRATWTRCGDRLTRLQHEFPDARFSGVIRRMTELTERDYQRLVDTAAWLKENPTSDRLLRQLPIEGIDTKWLSRHAALVLALIGEGDDGVPPAEDAASGSTRRRLHERLGLRLPPELIQVAVLDPELRSRMAGMRHFATSREDLERWPRHPRVVIILENKETGYAITDDQADTVVLHGQGFNIADYARISWVRNARAVFYWGDIDAPGLQFVSDLRGRGVPARSLLMDLPTLERFRHLAVKGTVPRRSVVPHLTDAEAALYRHLVHHAAKHGAGLLLEQERIPWPHAHSALTNAIRKADQMSSGS</sequence>
<accession>A0ABW1ADH7</accession>
<dbReference type="Pfam" id="PF11795">
    <property type="entry name" value="DUF3322"/>
    <property type="match status" value="1"/>
</dbReference>
<dbReference type="Proteomes" id="UP001596074">
    <property type="component" value="Unassembled WGS sequence"/>
</dbReference>
<dbReference type="Pfam" id="PF09983">
    <property type="entry name" value="JetD_C"/>
    <property type="match status" value="1"/>
</dbReference>
<reference evidence="4" key="1">
    <citation type="journal article" date="2019" name="Int. J. Syst. Evol. Microbiol.">
        <title>The Global Catalogue of Microorganisms (GCM) 10K type strain sequencing project: providing services to taxonomists for standard genome sequencing and annotation.</title>
        <authorList>
            <consortium name="The Broad Institute Genomics Platform"/>
            <consortium name="The Broad Institute Genome Sequencing Center for Infectious Disease"/>
            <person name="Wu L."/>
            <person name="Ma J."/>
        </authorList>
    </citation>
    <scope>NUCLEOTIDE SEQUENCE [LARGE SCALE GENOMIC DNA]</scope>
    <source>
        <strain evidence="4">KCTC 42087</strain>
    </source>
</reference>
<gene>
    <name evidence="3" type="ORF">ACFPZN_43820</name>
</gene>
<evidence type="ECO:0000313" key="4">
    <source>
        <dbReference type="Proteomes" id="UP001596074"/>
    </source>
</evidence>
<evidence type="ECO:0000313" key="3">
    <source>
        <dbReference type="EMBL" id="MFC5752584.1"/>
    </source>
</evidence>
<dbReference type="EMBL" id="JBHSON010000091">
    <property type="protein sequence ID" value="MFC5752584.1"/>
    <property type="molecule type" value="Genomic_DNA"/>
</dbReference>
<dbReference type="RefSeq" id="WP_378288714.1">
    <property type="nucleotide sequence ID" value="NZ_JBHSON010000091.1"/>
</dbReference>
<protein>
    <submittedName>
        <fullName evidence="3">Wadjet anti-phage system protein JetD domain-containing protein</fullName>
    </submittedName>
</protein>
<feature type="domain" description="DUF3322" evidence="2">
    <location>
        <begin position="8"/>
        <end position="185"/>
    </location>
</feature>
<dbReference type="InterPro" id="IPR024537">
    <property type="entry name" value="DUF3322"/>
</dbReference>
<comment type="caution">
    <text evidence="3">The sequence shown here is derived from an EMBL/GenBank/DDBJ whole genome shotgun (WGS) entry which is preliminary data.</text>
</comment>
<feature type="domain" description="Wadjet protein JetD C-terminal" evidence="1">
    <location>
        <begin position="212"/>
        <end position="392"/>
    </location>
</feature>
<name>A0ABW1ADH7_9ACTN</name>
<proteinExistence type="predicted"/>
<evidence type="ECO:0000259" key="2">
    <source>
        <dbReference type="Pfam" id="PF11795"/>
    </source>
</evidence>